<accession>A0A917WQY6</accession>
<dbReference type="AlphaFoldDB" id="A0A917WQY6"/>
<name>A0A917WQY6_9ACTN</name>
<evidence type="ECO:0000313" key="2">
    <source>
        <dbReference type="EMBL" id="GGM24137.1"/>
    </source>
</evidence>
<organism evidence="2 3">
    <name type="scientific">Dactylosporangium sucinum</name>
    <dbReference type="NCBI Taxonomy" id="1424081"/>
    <lineage>
        <taxon>Bacteria</taxon>
        <taxon>Bacillati</taxon>
        <taxon>Actinomycetota</taxon>
        <taxon>Actinomycetes</taxon>
        <taxon>Micromonosporales</taxon>
        <taxon>Micromonosporaceae</taxon>
        <taxon>Dactylosporangium</taxon>
    </lineage>
</organism>
<reference evidence="2" key="2">
    <citation type="submission" date="2020-09" db="EMBL/GenBank/DDBJ databases">
        <authorList>
            <person name="Sun Q."/>
            <person name="Ohkuma M."/>
        </authorList>
    </citation>
    <scope>NUCLEOTIDE SEQUENCE</scope>
    <source>
        <strain evidence="2">JCM 19831</strain>
    </source>
</reference>
<dbReference type="EMBL" id="BMPI01000010">
    <property type="protein sequence ID" value="GGM24137.1"/>
    <property type="molecule type" value="Genomic_DNA"/>
</dbReference>
<protein>
    <submittedName>
        <fullName evidence="2">Uncharacterized protein</fullName>
    </submittedName>
</protein>
<keyword evidence="3" id="KW-1185">Reference proteome</keyword>
<dbReference type="RefSeq" id="WP_190250082.1">
    <property type="nucleotide sequence ID" value="NZ_BMPI01000010.1"/>
</dbReference>
<gene>
    <name evidence="2" type="ORF">GCM10007977_026630</name>
</gene>
<proteinExistence type="predicted"/>
<feature type="compositionally biased region" description="Low complexity" evidence="1">
    <location>
        <begin position="67"/>
        <end position="81"/>
    </location>
</feature>
<evidence type="ECO:0000313" key="3">
    <source>
        <dbReference type="Proteomes" id="UP000642070"/>
    </source>
</evidence>
<feature type="region of interest" description="Disordered" evidence="1">
    <location>
        <begin position="62"/>
        <end position="128"/>
    </location>
</feature>
<reference evidence="2" key="1">
    <citation type="journal article" date="2014" name="Int. J. Syst. Evol. Microbiol.">
        <title>Complete genome sequence of Corynebacterium casei LMG S-19264T (=DSM 44701T), isolated from a smear-ripened cheese.</title>
        <authorList>
            <consortium name="US DOE Joint Genome Institute (JGI-PGF)"/>
            <person name="Walter F."/>
            <person name="Albersmeier A."/>
            <person name="Kalinowski J."/>
            <person name="Ruckert C."/>
        </authorList>
    </citation>
    <scope>NUCLEOTIDE SEQUENCE</scope>
    <source>
        <strain evidence="2">JCM 19831</strain>
    </source>
</reference>
<comment type="caution">
    <text evidence="2">The sequence shown here is derived from an EMBL/GenBank/DDBJ whole genome shotgun (WGS) entry which is preliminary data.</text>
</comment>
<evidence type="ECO:0000256" key="1">
    <source>
        <dbReference type="SAM" id="MobiDB-lite"/>
    </source>
</evidence>
<dbReference type="Proteomes" id="UP000642070">
    <property type="component" value="Unassembled WGS sequence"/>
</dbReference>
<feature type="compositionally biased region" description="Low complexity" evidence="1">
    <location>
        <begin position="98"/>
        <end position="114"/>
    </location>
</feature>
<sequence>MTEHVPDLDYVKMLGAELGKALDRRDGPGAVNLLELIGEEIGRDRLRVIVDGLINMALQRMEQTVHSTSQSAQSAQPAQPTRSNPTPVRAAVGFPPLRVASGPASAARGPAAPVNSGYQPGVHRPGRG</sequence>